<name>A0A1Y2FYZ0_9BASI</name>
<dbReference type="InParanoid" id="A0A1Y2FYZ0"/>
<protein>
    <submittedName>
        <fullName evidence="1">Uncharacterized protein</fullName>
    </submittedName>
</protein>
<dbReference type="Proteomes" id="UP000193467">
    <property type="component" value="Unassembled WGS sequence"/>
</dbReference>
<reference evidence="1 2" key="1">
    <citation type="submission" date="2016-07" db="EMBL/GenBank/DDBJ databases">
        <title>Pervasive Adenine N6-methylation of Active Genes in Fungi.</title>
        <authorList>
            <consortium name="DOE Joint Genome Institute"/>
            <person name="Mondo S.J."/>
            <person name="Dannebaum R.O."/>
            <person name="Kuo R.C."/>
            <person name="Labutti K."/>
            <person name="Haridas S."/>
            <person name="Kuo A."/>
            <person name="Salamov A."/>
            <person name="Ahrendt S.R."/>
            <person name="Lipzen A."/>
            <person name="Sullivan W."/>
            <person name="Andreopoulos W.B."/>
            <person name="Clum A."/>
            <person name="Lindquist E."/>
            <person name="Daum C."/>
            <person name="Ramamoorthy G.K."/>
            <person name="Gryganskyi A."/>
            <person name="Culley D."/>
            <person name="Magnuson J.K."/>
            <person name="James T.Y."/>
            <person name="O'Malley M.A."/>
            <person name="Stajich J.E."/>
            <person name="Spatafora J.W."/>
            <person name="Visel A."/>
            <person name="Grigoriev I.V."/>
        </authorList>
    </citation>
    <scope>NUCLEOTIDE SEQUENCE [LARGE SCALE GENOMIC DNA]</scope>
    <source>
        <strain evidence="1 2">62-1032</strain>
    </source>
</reference>
<feature type="non-terminal residue" evidence="1">
    <location>
        <position position="1"/>
    </location>
</feature>
<proteinExistence type="predicted"/>
<comment type="caution">
    <text evidence="1">The sequence shown here is derived from an EMBL/GenBank/DDBJ whole genome shotgun (WGS) entry which is preliminary data.</text>
</comment>
<evidence type="ECO:0000313" key="1">
    <source>
        <dbReference type="EMBL" id="ORY88771.1"/>
    </source>
</evidence>
<dbReference type="AlphaFoldDB" id="A0A1Y2FYZ0"/>
<evidence type="ECO:0000313" key="2">
    <source>
        <dbReference type="Proteomes" id="UP000193467"/>
    </source>
</evidence>
<gene>
    <name evidence="1" type="ORF">BCR35DRAFT_301098</name>
</gene>
<organism evidence="1 2">
    <name type="scientific">Leucosporidium creatinivorum</name>
    <dbReference type="NCBI Taxonomy" id="106004"/>
    <lineage>
        <taxon>Eukaryota</taxon>
        <taxon>Fungi</taxon>
        <taxon>Dikarya</taxon>
        <taxon>Basidiomycota</taxon>
        <taxon>Pucciniomycotina</taxon>
        <taxon>Microbotryomycetes</taxon>
        <taxon>Leucosporidiales</taxon>
        <taxon>Leucosporidium</taxon>
    </lineage>
</organism>
<keyword evidence="2" id="KW-1185">Reference proteome</keyword>
<sequence>EVHVRCERIVFLSPPLPILPTSAASPCPPNSILGRSAMVEGEKRCTKGRGEGGEGERVCSPFETQVRVGDLNRGASSD</sequence>
<accession>A0A1Y2FYZ0</accession>
<dbReference type="EMBL" id="MCGR01000008">
    <property type="protein sequence ID" value="ORY88771.1"/>
    <property type="molecule type" value="Genomic_DNA"/>
</dbReference>